<evidence type="ECO:0000256" key="1">
    <source>
        <dbReference type="ARBA" id="ARBA00022723"/>
    </source>
</evidence>
<evidence type="ECO:0000313" key="7">
    <source>
        <dbReference type="Proteomes" id="UP000002009"/>
    </source>
</evidence>
<dbReference type="EMBL" id="CP001577">
    <property type="protein sequence ID" value="ACO70535.1"/>
    <property type="molecule type" value="Genomic_DNA"/>
</dbReference>
<dbReference type="RefSeq" id="XP_002509277.1">
    <property type="nucleotide sequence ID" value="XM_002509231.1"/>
</dbReference>
<accession>C1FJ60</accession>
<dbReference type="InParanoid" id="C1FJ60"/>
<evidence type="ECO:0000256" key="4">
    <source>
        <dbReference type="SAM" id="MobiDB-lite"/>
    </source>
</evidence>
<dbReference type="PROSITE" id="PS51292">
    <property type="entry name" value="ZF_RING_CH"/>
    <property type="match status" value="1"/>
</dbReference>
<dbReference type="SUPFAM" id="SSF57850">
    <property type="entry name" value="RING/U-box"/>
    <property type="match status" value="1"/>
</dbReference>
<dbReference type="SMART" id="SM00744">
    <property type="entry name" value="RINGv"/>
    <property type="match status" value="1"/>
</dbReference>
<dbReference type="STRING" id="296587.C1FJ60"/>
<keyword evidence="3" id="KW-0862">Zinc</keyword>
<dbReference type="KEGG" id="mis:MICPUN_63105"/>
<name>C1FJ60_MICCC</name>
<evidence type="ECO:0000313" key="6">
    <source>
        <dbReference type="EMBL" id="ACO70535.1"/>
    </source>
</evidence>
<organism evidence="6 7">
    <name type="scientific">Micromonas commoda (strain RCC299 / NOUM17 / CCMP2709)</name>
    <name type="common">Picoplanktonic green alga</name>
    <dbReference type="NCBI Taxonomy" id="296587"/>
    <lineage>
        <taxon>Eukaryota</taxon>
        <taxon>Viridiplantae</taxon>
        <taxon>Chlorophyta</taxon>
        <taxon>Mamiellophyceae</taxon>
        <taxon>Mamiellales</taxon>
        <taxon>Mamiellaceae</taxon>
        <taxon>Micromonas</taxon>
    </lineage>
</organism>
<dbReference type="AlphaFoldDB" id="C1FJ60"/>
<evidence type="ECO:0000259" key="5">
    <source>
        <dbReference type="PROSITE" id="PS51292"/>
    </source>
</evidence>
<keyword evidence="1" id="KW-0479">Metal-binding</keyword>
<dbReference type="InterPro" id="IPR011016">
    <property type="entry name" value="Znf_RING-CH"/>
</dbReference>
<dbReference type="InterPro" id="IPR013083">
    <property type="entry name" value="Znf_RING/FYVE/PHD"/>
</dbReference>
<dbReference type="Gene3D" id="3.30.40.10">
    <property type="entry name" value="Zinc/RING finger domain, C3HC4 (zinc finger)"/>
    <property type="match status" value="1"/>
</dbReference>
<reference evidence="6 7" key="1">
    <citation type="journal article" date="2009" name="Science">
        <title>Green evolution and dynamic adaptations revealed by genomes of the marine picoeukaryotes Micromonas.</title>
        <authorList>
            <person name="Worden A.Z."/>
            <person name="Lee J.H."/>
            <person name="Mock T."/>
            <person name="Rouze P."/>
            <person name="Simmons M.P."/>
            <person name="Aerts A.L."/>
            <person name="Allen A.E."/>
            <person name="Cuvelier M.L."/>
            <person name="Derelle E."/>
            <person name="Everett M.V."/>
            <person name="Foulon E."/>
            <person name="Grimwood J."/>
            <person name="Gundlach H."/>
            <person name="Henrissat B."/>
            <person name="Napoli C."/>
            <person name="McDonald S.M."/>
            <person name="Parker M.S."/>
            <person name="Rombauts S."/>
            <person name="Salamov A."/>
            <person name="Von Dassow P."/>
            <person name="Badger J.H."/>
            <person name="Coutinho P.M."/>
            <person name="Demir E."/>
            <person name="Dubchak I."/>
            <person name="Gentemann C."/>
            <person name="Eikrem W."/>
            <person name="Gready J.E."/>
            <person name="John U."/>
            <person name="Lanier W."/>
            <person name="Lindquist E.A."/>
            <person name="Lucas S."/>
            <person name="Mayer K.F."/>
            <person name="Moreau H."/>
            <person name="Not F."/>
            <person name="Otillar R."/>
            <person name="Panaud O."/>
            <person name="Pangilinan J."/>
            <person name="Paulsen I."/>
            <person name="Piegu B."/>
            <person name="Poliakov A."/>
            <person name="Robbens S."/>
            <person name="Schmutz J."/>
            <person name="Toulza E."/>
            <person name="Wyss T."/>
            <person name="Zelensky A."/>
            <person name="Zhou K."/>
            <person name="Armbrust E.V."/>
            <person name="Bhattacharya D."/>
            <person name="Goodenough U.W."/>
            <person name="Van de Peer Y."/>
            <person name="Grigoriev I.V."/>
        </authorList>
    </citation>
    <scope>NUCLEOTIDE SEQUENCE [LARGE SCALE GENOMIC DNA]</scope>
    <source>
        <strain evidence="7">RCC299 / NOUM17</strain>
    </source>
</reference>
<protein>
    <recommendedName>
        <fullName evidence="5">RING-CH-type domain-containing protein</fullName>
    </recommendedName>
</protein>
<sequence length="249" mass="27943">MVWRRDRSNGAPSVDAGRDGDEVELGEIIVEPTPNGGKATRVVEPSKEEEPAEDAEEDADEERFCRICLEPVSLDSIRDGKSLRLGCACKSGYMHKACAWEYVQVKKTKPVTCEVCLEDMTALDPIAELQGEEYRAMRRARAALLRVNGEDDHDPREDPTFDDADPRGARLCWGSRNPVVWLIWLVSRPVIAVVWVSLPDRHPSPISILFRGEYRADTALAAFDPALPSRSFGILFPWRWRTGASSSRF</sequence>
<evidence type="ECO:0000256" key="3">
    <source>
        <dbReference type="ARBA" id="ARBA00022833"/>
    </source>
</evidence>
<keyword evidence="2" id="KW-0863">Zinc-finger</keyword>
<keyword evidence="7" id="KW-1185">Reference proteome</keyword>
<proteinExistence type="predicted"/>
<dbReference type="GO" id="GO:0008270">
    <property type="term" value="F:zinc ion binding"/>
    <property type="evidence" value="ECO:0007669"/>
    <property type="project" value="UniProtKB-KW"/>
</dbReference>
<dbReference type="Proteomes" id="UP000002009">
    <property type="component" value="Chromosome 12"/>
</dbReference>
<feature type="domain" description="RING-CH-type" evidence="5">
    <location>
        <begin position="57"/>
        <end position="123"/>
    </location>
</feature>
<evidence type="ECO:0000256" key="2">
    <source>
        <dbReference type="ARBA" id="ARBA00022771"/>
    </source>
</evidence>
<dbReference type="GeneID" id="8247926"/>
<feature type="region of interest" description="Disordered" evidence="4">
    <location>
        <begin position="1"/>
        <end position="58"/>
    </location>
</feature>
<gene>
    <name evidence="6" type="ORF">MICPUN_63105</name>
</gene>
<dbReference type="OrthoDB" id="10673415at2759"/>